<name>A0A917TL82_9ACTN</name>
<protein>
    <submittedName>
        <fullName evidence="1">Uncharacterized protein</fullName>
    </submittedName>
</protein>
<evidence type="ECO:0000313" key="1">
    <source>
        <dbReference type="EMBL" id="GGM27321.1"/>
    </source>
</evidence>
<comment type="caution">
    <text evidence="1">The sequence shown here is derived from an EMBL/GenBank/DDBJ whole genome shotgun (WGS) entry which is preliminary data.</text>
</comment>
<sequence length="100" mass="11039">MTCPIDLADTATIRGMLADDTLAAIQKLIDHEISQERAPEVVPPPAHATLVAIMGTQRDVREEYMRTHLDDFGLSEFAERAVEQMVREGAAAYSAETPDR</sequence>
<reference evidence="1" key="1">
    <citation type="journal article" date="2014" name="Int. J. Syst. Evol. Microbiol.">
        <title>Complete genome sequence of Corynebacterium casei LMG S-19264T (=DSM 44701T), isolated from a smear-ripened cheese.</title>
        <authorList>
            <consortium name="US DOE Joint Genome Institute (JGI-PGF)"/>
            <person name="Walter F."/>
            <person name="Albersmeier A."/>
            <person name="Kalinowski J."/>
            <person name="Ruckert C."/>
        </authorList>
    </citation>
    <scope>NUCLEOTIDE SEQUENCE</scope>
    <source>
        <strain evidence="1">CGMCC 4.7312</strain>
    </source>
</reference>
<organism evidence="1 2">
    <name type="scientific">Micromonospora sonchi</name>
    <dbReference type="NCBI Taxonomy" id="1763543"/>
    <lineage>
        <taxon>Bacteria</taxon>
        <taxon>Bacillati</taxon>
        <taxon>Actinomycetota</taxon>
        <taxon>Actinomycetes</taxon>
        <taxon>Micromonosporales</taxon>
        <taxon>Micromonosporaceae</taxon>
        <taxon>Micromonospora</taxon>
    </lineage>
</organism>
<evidence type="ECO:0000313" key="2">
    <source>
        <dbReference type="Proteomes" id="UP000608890"/>
    </source>
</evidence>
<gene>
    <name evidence="1" type="ORF">GCM10011608_10100</name>
</gene>
<keyword evidence="2" id="KW-1185">Reference proteome</keyword>
<dbReference type="EMBL" id="BMNB01000003">
    <property type="protein sequence ID" value="GGM27321.1"/>
    <property type="molecule type" value="Genomic_DNA"/>
</dbReference>
<reference evidence="1" key="2">
    <citation type="submission" date="2020-09" db="EMBL/GenBank/DDBJ databases">
        <authorList>
            <person name="Sun Q."/>
            <person name="Zhou Y."/>
        </authorList>
    </citation>
    <scope>NUCLEOTIDE SEQUENCE</scope>
    <source>
        <strain evidence="1">CGMCC 4.7312</strain>
    </source>
</reference>
<accession>A0A917TL82</accession>
<proteinExistence type="predicted"/>
<dbReference type="Proteomes" id="UP000608890">
    <property type="component" value="Unassembled WGS sequence"/>
</dbReference>
<dbReference type="AlphaFoldDB" id="A0A917TL82"/>